<dbReference type="AlphaFoldDB" id="A0A8J3E6Q5"/>
<keyword evidence="3" id="KW-1185">Reference proteome</keyword>
<evidence type="ECO:0000259" key="1">
    <source>
        <dbReference type="Pfam" id="PF00561"/>
    </source>
</evidence>
<comment type="caution">
    <text evidence="2">The sequence shown here is derived from an EMBL/GenBank/DDBJ whole genome shotgun (WGS) entry which is preliminary data.</text>
</comment>
<dbReference type="SUPFAM" id="SSF53474">
    <property type="entry name" value="alpha/beta-Hydrolases"/>
    <property type="match status" value="1"/>
</dbReference>
<evidence type="ECO:0000313" key="3">
    <source>
        <dbReference type="Proteomes" id="UP000646365"/>
    </source>
</evidence>
<feature type="domain" description="AB hydrolase-1" evidence="1">
    <location>
        <begin position="66"/>
        <end position="108"/>
    </location>
</feature>
<accession>A0A8J3E6Q5</accession>
<dbReference type="Pfam" id="PF00561">
    <property type="entry name" value="Abhydrolase_1"/>
    <property type="match status" value="1"/>
</dbReference>
<dbReference type="Gene3D" id="3.40.50.1820">
    <property type="entry name" value="alpha/beta hydrolase"/>
    <property type="match status" value="1"/>
</dbReference>
<dbReference type="InterPro" id="IPR029058">
    <property type="entry name" value="AB_hydrolase_fold"/>
</dbReference>
<evidence type="ECO:0000313" key="2">
    <source>
        <dbReference type="EMBL" id="GGF46803.1"/>
    </source>
</evidence>
<organism evidence="2 3">
    <name type="scientific">Aliidongia dinghuensis</name>
    <dbReference type="NCBI Taxonomy" id="1867774"/>
    <lineage>
        <taxon>Bacteria</taxon>
        <taxon>Pseudomonadati</taxon>
        <taxon>Pseudomonadota</taxon>
        <taxon>Alphaproteobacteria</taxon>
        <taxon>Rhodospirillales</taxon>
        <taxon>Dongiaceae</taxon>
        <taxon>Aliidongia</taxon>
    </lineage>
</organism>
<dbReference type="RefSeq" id="WP_189052029.1">
    <property type="nucleotide sequence ID" value="NZ_BMJQ01000024.1"/>
</dbReference>
<gene>
    <name evidence="2" type="ORF">GCM10011611_61520</name>
</gene>
<sequence length="207" mass="22471">MRVVADRPPTGQRPLLIMLPGADMRAEDFRTHGFFDAVRAAGRPVDMIAVETGMECYLDGVTVPQLHALVPPRPVWLIGISLGGMGALLYARAHPERVAGVVVLAPFIGTRGLVAQVERAGGLRHWRSPPDEAMTDERRLLAWLGAGALPDIHLGYGTEDRFAAAHRLLAEILPPERVLTAPGGHDWPTWSRLWQDILATSAFGALA</sequence>
<proteinExistence type="predicted"/>
<dbReference type="InterPro" id="IPR000073">
    <property type="entry name" value="AB_hydrolase_1"/>
</dbReference>
<reference evidence="2" key="2">
    <citation type="submission" date="2020-09" db="EMBL/GenBank/DDBJ databases">
        <authorList>
            <person name="Sun Q."/>
            <person name="Zhou Y."/>
        </authorList>
    </citation>
    <scope>NUCLEOTIDE SEQUENCE</scope>
    <source>
        <strain evidence="2">CGMCC 1.15725</strain>
    </source>
</reference>
<reference evidence="2" key="1">
    <citation type="journal article" date="2014" name="Int. J. Syst. Evol. Microbiol.">
        <title>Complete genome sequence of Corynebacterium casei LMG S-19264T (=DSM 44701T), isolated from a smear-ripened cheese.</title>
        <authorList>
            <consortium name="US DOE Joint Genome Institute (JGI-PGF)"/>
            <person name="Walter F."/>
            <person name="Albersmeier A."/>
            <person name="Kalinowski J."/>
            <person name="Ruckert C."/>
        </authorList>
    </citation>
    <scope>NUCLEOTIDE SEQUENCE</scope>
    <source>
        <strain evidence="2">CGMCC 1.15725</strain>
    </source>
</reference>
<protein>
    <recommendedName>
        <fullName evidence="1">AB hydrolase-1 domain-containing protein</fullName>
    </recommendedName>
</protein>
<dbReference type="EMBL" id="BMJQ01000024">
    <property type="protein sequence ID" value="GGF46803.1"/>
    <property type="molecule type" value="Genomic_DNA"/>
</dbReference>
<dbReference type="Proteomes" id="UP000646365">
    <property type="component" value="Unassembled WGS sequence"/>
</dbReference>
<name>A0A8J3E6Q5_9PROT</name>